<evidence type="ECO:0000256" key="1">
    <source>
        <dbReference type="SAM" id="MobiDB-lite"/>
    </source>
</evidence>
<feature type="compositionally biased region" description="Basic and acidic residues" evidence="1">
    <location>
        <begin position="110"/>
        <end position="125"/>
    </location>
</feature>
<keyword evidence="3" id="KW-1185">Reference proteome</keyword>
<protein>
    <submittedName>
        <fullName evidence="2">Uncharacterized protein</fullName>
    </submittedName>
</protein>
<gene>
    <name evidence="2" type="ORF">EEDITHA_LOCUS15659</name>
</gene>
<name>A0AAU9USH1_EUPED</name>
<proteinExistence type="predicted"/>
<feature type="region of interest" description="Disordered" evidence="1">
    <location>
        <begin position="100"/>
        <end position="185"/>
    </location>
</feature>
<evidence type="ECO:0000313" key="2">
    <source>
        <dbReference type="EMBL" id="CAH2100845.1"/>
    </source>
</evidence>
<dbReference type="Proteomes" id="UP001153954">
    <property type="component" value="Unassembled WGS sequence"/>
</dbReference>
<reference evidence="2" key="1">
    <citation type="submission" date="2022-03" db="EMBL/GenBank/DDBJ databases">
        <authorList>
            <person name="Tunstrom K."/>
        </authorList>
    </citation>
    <scope>NUCLEOTIDE SEQUENCE</scope>
</reference>
<sequence length="185" mass="20169">MSRGYVRDRGSCLNRPDREEENLYKKLPRILSGDAAQGDAWLMGSSVLTAILVRRTECTTLRSSQKDREELVEEVRASMIGTLGRMLDAKLAGIEERLLPAKTLRPPLAADRRKEAADSRKEAAQKPKKKKKSSAPKEKAPASNDESDGGEWVTVVRKTKKKSYAAAAASAPAQHLPKGAEAAGD</sequence>
<dbReference type="AlphaFoldDB" id="A0AAU9USH1"/>
<dbReference type="EMBL" id="CAKOGL010000023">
    <property type="protein sequence ID" value="CAH2100845.1"/>
    <property type="molecule type" value="Genomic_DNA"/>
</dbReference>
<accession>A0AAU9USH1</accession>
<evidence type="ECO:0000313" key="3">
    <source>
        <dbReference type="Proteomes" id="UP001153954"/>
    </source>
</evidence>
<organism evidence="2 3">
    <name type="scientific">Euphydryas editha</name>
    <name type="common">Edith's checkerspot</name>
    <dbReference type="NCBI Taxonomy" id="104508"/>
    <lineage>
        <taxon>Eukaryota</taxon>
        <taxon>Metazoa</taxon>
        <taxon>Ecdysozoa</taxon>
        <taxon>Arthropoda</taxon>
        <taxon>Hexapoda</taxon>
        <taxon>Insecta</taxon>
        <taxon>Pterygota</taxon>
        <taxon>Neoptera</taxon>
        <taxon>Endopterygota</taxon>
        <taxon>Lepidoptera</taxon>
        <taxon>Glossata</taxon>
        <taxon>Ditrysia</taxon>
        <taxon>Papilionoidea</taxon>
        <taxon>Nymphalidae</taxon>
        <taxon>Nymphalinae</taxon>
        <taxon>Euphydryas</taxon>
    </lineage>
</organism>
<comment type="caution">
    <text evidence="2">The sequence shown here is derived from an EMBL/GenBank/DDBJ whole genome shotgun (WGS) entry which is preliminary data.</text>
</comment>